<dbReference type="AlphaFoldDB" id="A0A2Z7AD53"/>
<dbReference type="OrthoDB" id="513929at2759"/>
<gene>
    <name evidence="1" type="ORF">F511_13462</name>
</gene>
<dbReference type="EMBL" id="KV016671">
    <property type="protein sequence ID" value="KZV19576.1"/>
    <property type="molecule type" value="Genomic_DNA"/>
</dbReference>
<reference evidence="1 2" key="1">
    <citation type="journal article" date="2015" name="Proc. Natl. Acad. Sci. U.S.A.">
        <title>The resurrection genome of Boea hygrometrica: A blueprint for survival of dehydration.</title>
        <authorList>
            <person name="Xiao L."/>
            <person name="Yang G."/>
            <person name="Zhang L."/>
            <person name="Yang X."/>
            <person name="Zhao S."/>
            <person name="Ji Z."/>
            <person name="Zhou Q."/>
            <person name="Hu M."/>
            <person name="Wang Y."/>
            <person name="Chen M."/>
            <person name="Xu Y."/>
            <person name="Jin H."/>
            <person name="Xiao X."/>
            <person name="Hu G."/>
            <person name="Bao F."/>
            <person name="Hu Y."/>
            <person name="Wan P."/>
            <person name="Li L."/>
            <person name="Deng X."/>
            <person name="Kuang T."/>
            <person name="Xiang C."/>
            <person name="Zhu J.K."/>
            <person name="Oliver M.J."/>
            <person name="He Y."/>
        </authorList>
    </citation>
    <scope>NUCLEOTIDE SEQUENCE [LARGE SCALE GENOMIC DNA]</scope>
    <source>
        <strain evidence="2">cv. XS01</strain>
    </source>
</reference>
<evidence type="ECO:0000313" key="1">
    <source>
        <dbReference type="EMBL" id="KZV19576.1"/>
    </source>
</evidence>
<dbReference type="PANTHER" id="PTHR37224">
    <property type="entry name" value="OS02G0804400 PROTEIN"/>
    <property type="match status" value="1"/>
</dbReference>
<name>A0A2Z7AD53_9LAMI</name>
<proteinExistence type="predicted"/>
<accession>A0A2Z7AD53</accession>
<keyword evidence="2" id="KW-1185">Reference proteome</keyword>
<sequence length="103" mass="11167">MANLVILFSSSSTQIHHHCCPFDATSNLCKLRTRSLNRRISLVRASSRGGEEETRGSPFISQEDLKYVAKLGGGSLVGAAAVKYGSIVFPEITRPNIGRELCS</sequence>
<evidence type="ECO:0000313" key="2">
    <source>
        <dbReference type="Proteomes" id="UP000250235"/>
    </source>
</evidence>
<protein>
    <submittedName>
        <fullName evidence="1">Uncharacterized protein</fullName>
    </submittedName>
</protein>
<dbReference type="Proteomes" id="UP000250235">
    <property type="component" value="Unassembled WGS sequence"/>
</dbReference>
<organism evidence="1 2">
    <name type="scientific">Dorcoceras hygrometricum</name>
    <dbReference type="NCBI Taxonomy" id="472368"/>
    <lineage>
        <taxon>Eukaryota</taxon>
        <taxon>Viridiplantae</taxon>
        <taxon>Streptophyta</taxon>
        <taxon>Embryophyta</taxon>
        <taxon>Tracheophyta</taxon>
        <taxon>Spermatophyta</taxon>
        <taxon>Magnoliopsida</taxon>
        <taxon>eudicotyledons</taxon>
        <taxon>Gunneridae</taxon>
        <taxon>Pentapetalae</taxon>
        <taxon>asterids</taxon>
        <taxon>lamiids</taxon>
        <taxon>Lamiales</taxon>
        <taxon>Gesneriaceae</taxon>
        <taxon>Didymocarpoideae</taxon>
        <taxon>Trichosporeae</taxon>
        <taxon>Loxocarpinae</taxon>
        <taxon>Dorcoceras</taxon>
    </lineage>
</organism>